<dbReference type="RefSeq" id="WP_379090972.1">
    <property type="nucleotide sequence ID" value="NZ_JBHTJO010000002.1"/>
</dbReference>
<evidence type="ECO:0000313" key="4">
    <source>
        <dbReference type="EMBL" id="MFD0988134.1"/>
    </source>
</evidence>
<dbReference type="GO" id="GO:0034220">
    <property type="term" value="P:monoatomic ion transmembrane transport"/>
    <property type="evidence" value="ECO:0007669"/>
    <property type="project" value="UniProtKB-KW"/>
</dbReference>
<dbReference type="Pfam" id="PF07885">
    <property type="entry name" value="Ion_trans_2"/>
    <property type="match status" value="1"/>
</dbReference>
<feature type="domain" description="Potassium channel" evidence="3">
    <location>
        <begin position="75"/>
        <end position="140"/>
    </location>
</feature>
<keyword evidence="4" id="KW-0406">Ion transport</keyword>
<dbReference type="Proteomes" id="UP001597102">
    <property type="component" value="Unassembled WGS sequence"/>
</dbReference>
<keyword evidence="5" id="KW-1185">Reference proteome</keyword>
<keyword evidence="2" id="KW-0812">Transmembrane</keyword>
<sequence length="178" mass="19500">MHQEMLAVSWDELFVGGGASAVNLVIHAVLLAAIVRVVSALRHYKMLGPSIIQRTVVIYVAGLLVVMAHYLEVRVWAKTYEWVDAAPTGTPLVYFAFSNYTTLGYGDIVPVAEWRLLGPMTALNGILLIGWSTALIYAVLRGTDDPQAANPLTSETAEEIKKDVKEAEEEVEREVKGS</sequence>
<evidence type="ECO:0000256" key="2">
    <source>
        <dbReference type="SAM" id="Phobius"/>
    </source>
</evidence>
<keyword evidence="2" id="KW-1133">Transmembrane helix</keyword>
<feature type="transmembrane region" description="Helical" evidence="2">
    <location>
        <begin position="122"/>
        <end position="140"/>
    </location>
</feature>
<feature type="transmembrane region" description="Helical" evidence="2">
    <location>
        <begin position="51"/>
        <end position="71"/>
    </location>
</feature>
<evidence type="ECO:0000313" key="5">
    <source>
        <dbReference type="Proteomes" id="UP001597102"/>
    </source>
</evidence>
<reference evidence="5" key="1">
    <citation type="journal article" date="2019" name="Int. J. Syst. Evol. Microbiol.">
        <title>The Global Catalogue of Microorganisms (GCM) 10K type strain sequencing project: providing services to taxonomists for standard genome sequencing and annotation.</title>
        <authorList>
            <consortium name="The Broad Institute Genomics Platform"/>
            <consortium name="The Broad Institute Genome Sequencing Center for Infectious Disease"/>
            <person name="Wu L."/>
            <person name="Ma J."/>
        </authorList>
    </citation>
    <scope>NUCLEOTIDE SEQUENCE [LARGE SCALE GENOMIC DNA]</scope>
    <source>
        <strain evidence="5">CCUG 61697</strain>
    </source>
</reference>
<dbReference type="Gene3D" id="1.10.287.70">
    <property type="match status" value="1"/>
</dbReference>
<keyword evidence="4" id="KW-0407">Ion channel</keyword>
<dbReference type="InterPro" id="IPR013099">
    <property type="entry name" value="K_chnl_dom"/>
</dbReference>
<feature type="transmembrane region" description="Helical" evidence="2">
    <location>
        <begin position="20"/>
        <end position="39"/>
    </location>
</feature>
<evidence type="ECO:0000259" key="3">
    <source>
        <dbReference type="Pfam" id="PF07885"/>
    </source>
</evidence>
<proteinExistence type="predicted"/>
<name>A0ABW3JCZ0_9HYPH</name>
<keyword evidence="4" id="KW-0813">Transport</keyword>
<gene>
    <name evidence="4" type="ORF">ACFQ2F_13600</name>
</gene>
<dbReference type="EMBL" id="JBHTJO010000002">
    <property type="protein sequence ID" value="MFD0988134.1"/>
    <property type="molecule type" value="Genomic_DNA"/>
</dbReference>
<keyword evidence="2" id="KW-0472">Membrane</keyword>
<evidence type="ECO:0000256" key="1">
    <source>
        <dbReference type="SAM" id="MobiDB-lite"/>
    </source>
</evidence>
<accession>A0ABW3JCZ0</accession>
<dbReference type="SUPFAM" id="SSF81324">
    <property type="entry name" value="Voltage-gated potassium channels"/>
    <property type="match status" value="1"/>
</dbReference>
<comment type="caution">
    <text evidence="4">The sequence shown here is derived from an EMBL/GenBank/DDBJ whole genome shotgun (WGS) entry which is preliminary data.</text>
</comment>
<protein>
    <submittedName>
        <fullName evidence="4">Potassium channel family protein</fullName>
    </submittedName>
</protein>
<organism evidence="4 5">
    <name type="scientific">Methyloligella solikamskensis</name>
    <dbReference type="NCBI Taxonomy" id="1177756"/>
    <lineage>
        <taxon>Bacteria</taxon>
        <taxon>Pseudomonadati</taxon>
        <taxon>Pseudomonadota</taxon>
        <taxon>Alphaproteobacteria</taxon>
        <taxon>Hyphomicrobiales</taxon>
        <taxon>Hyphomicrobiaceae</taxon>
        <taxon>Methyloligella</taxon>
    </lineage>
</organism>
<feature type="region of interest" description="Disordered" evidence="1">
    <location>
        <begin position="148"/>
        <end position="178"/>
    </location>
</feature>